<feature type="compositionally biased region" description="Acidic residues" evidence="17">
    <location>
        <begin position="490"/>
        <end position="503"/>
    </location>
</feature>
<feature type="transmembrane region" description="Helical" evidence="18">
    <location>
        <begin position="140"/>
        <end position="166"/>
    </location>
</feature>
<evidence type="ECO:0000256" key="2">
    <source>
        <dbReference type="ARBA" id="ARBA00006920"/>
    </source>
</evidence>
<feature type="region of interest" description="Disordered" evidence="17">
    <location>
        <begin position="609"/>
        <end position="774"/>
    </location>
</feature>
<comment type="catalytic activity">
    <reaction evidence="14">
        <text>K(+)(in) = K(+)(out)</text>
        <dbReference type="Rhea" id="RHEA:29463"/>
        <dbReference type="ChEBI" id="CHEBI:29103"/>
    </reaction>
</comment>
<organism evidence="19 20">
    <name type="scientific">Tetraparma gracilis</name>
    <dbReference type="NCBI Taxonomy" id="2962635"/>
    <lineage>
        <taxon>Eukaryota</taxon>
        <taxon>Sar</taxon>
        <taxon>Stramenopiles</taxon>
        <taxon>Ochrophyta</taxon>
        <taxon>Bolidophyceae</taxon>
        <taxon>Parmales</taxon>
        <taxon>Triparmaceae</taxon>
        <taxon>Tetraparma</taxon>
    </lineage>
</organism>
<evidence type="ECO:0000256" key="12">
    <source>
        <dbReference type="ARBA" id="ARBA00024169"/>
    </source>
</evidence>
<dbReference type="EMBL" id="BRYB01000515">
    <property type="protein sequence ID" value="GMI31572.1"/>
    <property type="molecule type" value="Genomic_DNA"/>
</dbReference>
<feature type="transmembrane region" description="Helical" evidence="18">
    <location>
        <begin position="261"/>
        <end position="278"/>
    </location>
</feature>
<feature type="compositionally biased region" description="Gly residues" evidence="17">
    <location>
        <begin position="1017"/>
        <end position="1027"/>
    </location>
</feature>
<evidence type="ECO:0000256" key="5">
    <source>
        <dbReference type="ARBA" id="ARBA00022692"/>
    </source>
</evidence>
<comment type="catalytic activity">
    <reaction evidence="12">
        <text>H(+)(in) = H(+)(out)</text>
        <dbReference type="Rhea" id="RHEA:34979"/>
        <dbReference type="ChEBI" id="CHEBI:15378"/>
    </reaction>
</comment>
<feature type="compositionally biased region" description="Basic and acidic residues" evidence="17">
    <location>
        <begin position="712"/>
        <end position="774"/>
    </location>
</feature>
<feature type="transmembrane region" description="Helical" evidence="18">
    <location>
        <begin position="424"/>
        <end position="443"/>
    </location>
</feature>
<keyword evidence="8 18" id="KW-1133">Transmembrane helix</keyword>
<comment type="similarity">
    <text evidence="2">Belongs to the TMEM175 family.</text>
</comment>
<evidence type="ECO:0000256" key="1">
    <source>
        <dbReference type="ARBA" id="ARBA00004141"/>
    </source>
</evidence>
<evidence type="ECO:0000256" key="6">
    <source>
        <dbReference type="ARBA" id="ARBA00022826"/>
    </source>
</evidence>
<keyword evidence="11" id="KW-0407">Ion channel</keyword>
<feature type="compositionally biased region" description="Polar residues" evidence="17">
    <location>
        <begin position="995"/>
        <end position="1006"/>
    </location>
</feature>
<evidence type="ECO:0000256" key="17">
    <source>
        <dbReference type="SAM" id="MobiDB-lite"/>
    </source>
</evidence>
<evidence type="ECO:0000256" key="16">
    <source>
        <dbReference type="ARBA" id="ARBA00044317"/>
    </source>
</evidence>
<evidence type="ECO:0000256" key="4">
    <source>
        <dbReference type="ARBA" id="ARBA00022538"/>
    </source>
</evidence>
<feature type="compositionally biased region" description="Low complexity" evidence="17">
    <location>
        <begin position="824"/>
        <end position="836"/>
    </location>
</feature>
<feature type="transmembrane region" description="Helical" evidence="18">
    <location>
        <begin position="215"/>
        <end position="240"/>
    </location>
</feature>
<keyword evidence="4" id="KW-0633">Potassium transport</keyword>
<feature type="region of interest" description="Disordered" evidence="17">
    <location>
        <begin position="824"/>
        <end position="949"/>
    </location>
</feature>
<feature type="transmembrane region" description="Helical" evidence="18">
    <location>
        <begin position="28"/>
        <end position="45"/>
    </location>
</feature>
<evidence type="ECO:0000256" key="13">
    <source>
        <dbReference type="ARBA" id="ARBA00030477"/>
    </source>
</evidence>
<feature type="transmembrane region" description="Helical" evidence="18">
    <location>
        <begin position="186"/>
        <end position="203"/>
    </location>
</feature>
<dbReference type="InterPro" id="IPR010617">
    <property type="entry name" value="TMEM175-like"/>
</dbReference>
<evidence type="ECO:0000256" key="14">
    <source>
        <dbReference type="ARBA" id="ARBA00034430"/>
    </source>
</evidence>
<feature type="transmembrane region" description="Helical" evidence="18">
    <location>
        <begin position="337"/>
        <end position="359"/>
    </location>
</feature>
<feature type="transmembrane region" description="Helical" evidence="18">
    <location>
        <begin position="309"/>
        <end position="325"/>
    </location>
</feature>
<dbReference type="Pfam" id="PF06736">
    <property type="entry name" value="TMEM175"/>
    <property type="match status" value="2"/>
</dbReference>
<reference evidence="19 20" key="1">
    <citation type="journal article" date="2023" name="Commun. Biol.">
        <title>Genome analysis of Parmales, the sister group of diatoms, reveals the evolutionary specialization of diatoms from phago-mixotrophs to photoautotrophs.</title>
        <authorList>
            <person name="Ban H."/>
            <person name="Sato S."/>
            <person name="Yoshikawa S."/>
            <person name="Yamada K."/>
            <person name="Nakamura Y."/>
            <person name="Ichinomiya M."/>
            <person name="Sato N."/>
            <person name="Blanc-Mathieu R."/>
            <person name="Endo H."/>
            <person name="Kuwata A."/>
            <person name="Ogata H."/>
        </authorList>
    </citation>
    <scope>NUCLEOTIDE SEQUENCE [LARGE SCALE GENOMIC DNA]</scope>
</reference>
<keyword evidence="6" id="KW-0631">Potassium channel</keyword>
<evidence type="ECO:0000256" key="9">
    <source>
        <dbReference type="ARBA" id="ARBA00023065"/>
    </source>
</evidence>
<evidence type="ECO:0000256" key="3">
    <source>
        <dbReference type="ARBA" id="ARBA00022448"/>
    </source>
</evidence>
<sequence length="1055" mass="117892">MSSRPSHLEQAALSLGVRTHRLTNMSDCLFSIIATITAAPLAASVAENRMRATSTSVEQALRESVLPLLYCWMIFNIVSRMQMFHCIIFDKVERASVLVILVNTCYLLAVSFVPVAYTLLSEAALDEDGKSTLSFESVDSYIGPAVFFVSLLAVVRLLGALLVFLLPLRDDAMQLCLRRRRLVQEALGGIFFAGLAPLPTVFFKKDFMAWGFPMFWALCLASYKAAKVLSCAVLMCYWKYPEDMVDRTRHHTSKRYSRSRVDAYTDGVLAISATLIILDIGSCEYGNINTTSCSDGDVYNYLYDRRSQFSAYAVSFVLICSLLWTRHASMWKHVKQCGIVLHFLNTQVCAFIALLPFSIELMMNYTDTSENRESDERRHAVIFWLANVLFISVLIFCLGALILSKYHSLPRASDEKFQKRATRVWLLLSGLLLPFWTIAGILVCCFNPNGEQAWKISIGMQIFCHPISQGLVFWMYSRAYRQETGGDYNTLEDDDEEEEEEDLLITRQSEKESEEYAGFEGDGAGGLTESLLGAAQPQPPVGGRGTSTGSRKSRHSKALTDAGLEEEVVGTEEEESEESLENYAGNGDKSVLIENDARASSLVQKYSLKREAATERNSSPQPPDEALGLLRQSAAQAGYQPPMQSAGQQGVEARKQKQREQEKREQLLAEQQKQIEEREREIEQQKAVLLQKQMEQQQKAALVQKQMEQQEQELRRQEEERAEAEREAKLRAKEEELARLREQTERREREQKEEELERLRELAERREREQKEEELARLRELAERREREQKEEELARLKEAAARREREQLLVAAEQQRQAQILAQQEALAQAQVQEAPPVPSRMARRRSSLRPPPTPPVATAPADVVAQAPPPPAESYSLGPQSLDNPYLNMPSPAKPARDNNDDDASSVSSNSSRSSDLSAASGLSAVSAVSQAQERRRSSVNALSHRRASLSALAAWKSKHEQLKTPQADVNMPGFMGGTKSTEVKHKLRRKSLTPTGSGASTPRLSPAAAAGAAGAAGGAGGAGGRKSPDALDFMDEYYESPSRRRSPSHETR</sequence>
<evidence type="ECO:0000256" key="15">
    <source>
        <dbReference type="ARBA" id="ARBA00034544"/>
    </source>
</evidence>
<dbReference type="Proteomes" id="UP001165060">
    <property type="component" value="Unassembled WGS sequence"/>
</dbReference>
<feature type="compositionally biased region" description="Basic and acidic residues" evidence="17">
    <location>
        <begin position="652"/>
        <end position="684"/>
    </location>
</feature>
<dbReference type="PANTHER" id="PTHR31462">
    <property type="entry name" value="ENDOSOMAL/LYSOSOMAL POTASSIUM CHANNEL TMEM175"/>
    <property type="match status" value="1"/>
</dbReference>
<evidence type="ECO:0000256" key="7">
    <source>
        <dbReference type="ARBA" id="ARBA00022958"/>
    </source>
</evidence>
<dbReference type="PANTHER" id="PTHR31462:SF5">
    <property type="entry name" value="ENDOSOMAL_LYSOSOMAL PROTON CHANNEL TMEM175"/>
    <property type="match status" value="1"/>
</dbReference>
<keyword evidence="3" id="KW-0813">Transport</keyword>
<feature type="transmembrane region" description="Helical" evidence="18">
    <location>
        <begin position="95"/>
        <end position="120"/>
    </location>
</feature>
<evidence type="ECO:0000313" key="19">
    <source>
        <dbReference type="EMBL" id="GMI31572.1"/>
    </source>
</evidence>
<feature type="compositionally biased region" description="Acidic residues" evidence="17">
    <location>
        <begin position="563"/>
        <end position="580"/>
    </location>
</feature>
<gene>
    <name evidence="19" type="ORF">TeGR_g13056</name>
</gene>
<keyword evidence="5 18" id="KW-0812">Transmembrane</keyword>
<keyword evidence="7" id="KW-0630">Potassium</keyword>
<feature type="transmembrane region" description="Helical" evidence="18">
    <location>
        <begin position="65"/>
        <end position="83"/>
    </location>
</feature>
<evidence type="ECO:0000256" key="10">
    <source>
        <dbReference type="ARBA" id="ARBA00023136"/>
    </source>
</evidence>
<evidence type="ECO:0000313" key="20">
    <source>
        <dbReference type="Proteomes" id="UP001165060"/>
    </source>
</evidence>
<feature type="compositionally biased region" description="Low complexity" evidence="17">
    <location>
        <begin position="907"/>
        <end position="932"/>
    </location>
</feature>
<proteinExistence type="inferred from homology"/>
<accession>A0ABQ6MSN0</accession>
<evidence type="ECO:0000256" key="8">
    <source>
        <dbReference type="ARBA" id="ARBA00022989"/>
    </source>
</evidence>
<keyword evidence="10 18" id="KW-0472">Membrane</keyword>
<keyword evidence="20" id="KW-1185">Reference proteome</keyword>
<feature type="region of interest" description="Disordered" evidence="17">
    <location>
        <begin position="487"/>
        <end position="591"/>
    </location>
</feature>
<protein>
    <recommendedName>
        <fullName evidence="15">Endosomal/lysosomal proton channel TMEM175</fullName>
    </recommendedName>
    <alternativeName>
        <fullName evidence="16">Potassium channel TMEM175</fullName>
    </alternativeName>
    <alternativeName>
        <fullName evidence="13">Transmembrane protein 175</fullName>
    </alternativeName>
</protein>
<feature type="transmembrane region" description="Helical" evidence="18">
    <location>
        <begin position="379"/>
        <end position="403"/>
    </location>
</feature>
<evidence type="ECO:0000256" key="18">
    <source>
        <dbReference type="SAM" id="Phobius"/>
    </source>
</evidence>
<keyword evidence="9" id="KW-0406">Ion transport</keyword>
<feature type="region of interest" description="Disordered" evidence="17">
    <location>
        <begin position="961"/>
        <end position="1055"/>
    </location>
</feature>
<comment type="subcellular location">
    <subcellularLocation>
        <location evidence="1">Membrane</location>
        <topology evidence="1">Multi-pass membrane protein</topology>
    </subcellularLocation>
</comment>
<name>A0ABQ6MSN0_9STRA</name>
<evidence type="ECO:0000256" key="11">
    <source>
        <dbReference type="ARBA" id="ARBA00023303"/>
    </source>
</evidence>
<comment type="caution">
    <text evidence="19">The sequence shown here is derived from an EMBL/GenBank/DDBJ whole genome shotgun (WGS) entry which is preliminary data.</text>
</comment>